<dbReference type="EMBL" id="JBDLBR010000005">
    <property type="protein sequence ID" value="MEN7538286.1"/>
    <property type="molecule type" value="Genomic_DNA"/>
</dbReference>
<dbReference type="Pfam" id="PF12228">
    <property type="entry name" value="DUF3604"/>
    <property type="match status" value="1"/>
</dbReference>
<evidence type="ECO:0000313" key="2">
    <source>
        <dbReference type="EMBL" id="MEN7538286.1"/>
    </source>
</evidence>
<feature type="region of interest" description="Disordered" evidence="1">
    <location>
        <begin position="302"/>
        <end position="321"/>
    </location>
</feature>
<evidence type="ECO:0000313" key="3">
    <source>
        <dbReference type="Proteomes" id="UP001484535"/>
    </source>
</evidence>
<feature type="region of interest" description="Disordered" evidence="1">
    <location>
        <begin position="358"/>
        <end position="379"/>
    </location>
</feature>
<dbReference type="Proteomes" id="UP001484535">
    <property type="component" value="Unassembled WGS sequence"/>
</dbReference>
<name>A0ABV0D0A3_9SPHN</name>
<evidence type="ECO:0000256" key="1">
    <source>
        <dbReference type="SAM" id="MobiDB-lite"/>
    </source>
</evidence>
<gene>
    <name evidence="2" type="ORF">ABDJ38_13980</name>
</gene>
<proteinExistence type="predicted"/>
<sequence>MSAQVLGGCSAADAPVPLAEAEAAMPAAPAGDPGERQVFFGDLHLHTSLSLDAAASRTETLPEDAYRYARGEPIDYLGRTIQRRAALDFLAVTDHAEYLGNVRLAMRGELDVPGEGWAELLADRRPGATMFQLMTRVVAGIRGEDTRGLSNPALVNGAWNGVIAAAERYNQPGRFTAFVAFEYSPTLQAEGSAHLHRNVIFRGPDYPSMPFGATDSMKPEALWAYAEANRERGIESLMIPHNSNLSSGLAFQYDDFYGNPMTRAYAANRSRNEPLVEITQNKGTSEALPELSPDDEFAAFELLPGGHGPGGSTPAGEEEQRGSFVRYGLQRGLELAENLGVNPFEYGFVGASDFHSGASASEEDNFPGGLGMGDDHGDPRAVLQTDSPVLGAPNSMLSASGITGVWAEENTRAALFAALQRREVYATSGPRMRVRLFAGWGDSMAFEDRADWASRAYRWGVPMGGTLAARPRSDNAPTLLVQAVKDPLSGNLDRVQIVKLWREGGQSHEKIYDVLWSPGRRIVNGRLQPVGNTVDVARASYTNTIGEPELFGSWTDPDFDPAQSALYYARVLEIPTPRWATYLAKQTGIRLKEGTPAWLQERAWTSPIFYRP</sequence>
<organism evidence="2 3">
    <name type="scientific">Aurantiacibacter flavus</name>
    <dbReference type="NCBI Taxonomy" id="3145232"/>
    <lineage>
        <taxon>Bacteria</taxon>
        <taxon>Pseudomonadati</taxon>
        <taxon>Pseudomonadota</taxon>
        <taxon>Alphaproteobacteria</taxon>
        <taxon>Sphingomonadales</taxon>
        <taxon>Erythrobacteraceae</taxon>
        <taxon>Aurantiacibacter</taxon>
    </lineage>
</organism>
<protein>
    <submittedName>
        <fullName evidence="2">DUF3604 domain-containing protein</fullName>
    </submittedName>
</protein>
<comment type="caution">
    <text evidence="2">The sequence shown here is derived from an EMBL/GenBank/DDBJ whole genome shotgun (WGS) entry which is preliminary data.</text>
</comment>
<keyword evidence="3" id="KW-1185">Reference proteome</keyword>
<dbReference type="InterPro" id="IPR022028">
    <property type="entry name" value="DUF3604"/>
</dbReference>
<dbReference type="Gene3D" id="3.20.20.140">
    <property type="entry name" value="Metal-dependent hydrolases"/>
    <property type="match status" value="1"/>
</dbReference>
<accession>A0ABV0D0A3</accession>
<reference evidence="2 3" key="1">
    <citation type="submission" date="2024-05" db="EMBL/GenBank/DDBJ databases">
        <authorList>
            <person name="Park S."/>
        </authorList>
    </citation>
    <scope>NUCLEOTIDE SEQUENCE [LARGE SCALE GENOMIC DNA]</scope>
    <source>
        <strain evidence="2 3">DGU5</strain>
    </source>
</reference>
<dbReference type="RefSeq" id="WP_346785744.1">
    <property type="nucleotide sequence ID" value="NZ_JBDLBR010000005.1"/>
</dbReference>